<sequence length="171" mass="18938">MLQGLRFMLGNEELDLAMQAYECHFRTAHWPTDRYFDHVKEVFSTAANVSGILECAPPPCPSTLPPSATPGRESQRLIGERLKTSLPIVLLVPVLCILSLGTWMVAQRRGVCSNDSSRDESTRPQSTAVLSGPESQYGAARESLQEHSVMSPERSTETVMVMMEVVKDPEM</sequence>
<keyword evidence="11 25" id="KW-0812">Transmembrane</keyword>
<keyword evidence="8" id="KW-1003">Cell membrane</keyword>
<dbReference type="GO" id="GO:0005886">
    <property type="term" value="C:plasma membrane"/>
    <property type="evidence" value="ECO:0007669"/>
    <property type="project" value="UniProtKB-SubCell"/>
</dbReference>
<evidence type="ECO:0000256" key="18">
    <source>
        <dbReference type="ARBA" id="ARBA00023180"/>
    </source>
</evidence>
<dbReference type="GO" id="GO:0030027">
    <property type="term" value="C:lamellipodium"/>
    <property type="evidence" value="ECO:0007669"/>
    <property type="project" value="UniProtKB-SubCell"/>
</dbReference>
<evidence type="ECO:0000256" key="14">
    <source>
        <dbReference type="ARBA" id="ARBA00022989"/>
    </source>
</evidence>
<keyword evidence="19" id="KW-0206">Cytoskeleton</keyword>
<evidence type="ECO:0000256" key="20">
    <source>
        <dbReference type="ARBA" id="ARBA00023273"/>
    </source>
</evidence>
<keyword evidence="15" id="KW-0339">Growth factor</keyword>
<evidence type="ECO:0000256" key="5">
    <source>
        <dbReference type="ARBA" id="ARBA00004613"/>
    </source>
</evidence>
<name>A0AAV6G4I9_9TELE</name>
<dbReference type="EMBL" id="JADWDJ010000017">
    <property type="protein sequence ID" value="KAG5267536.1"/>
    <property type="molecule type" value="Genomic_DNA"/>
</dbReference>
<keyword evidence="14 25" id="KW-1133">Transmembrane helix</keyword>
<reference evidence="26 27" key="1">
    <citation type="submission" date="2020-10" db="EMBL/GenBank/DDBJ databases">
        <title>Chromosome-scale genome assembly of the Allis shad, Alosa alosa.</title>
        <authorList>
            <person name="Margot Z."/>
            <person name="Christophe K."/>
            <person name="Cabau C."/>
            <person name="Louis A."/>
            <person name="Berthelot C."/>
            <person name="Parey E."/>
            <person name="Roest Crollius H."/>
            <person name="Montfort J."/>
            <person name="Robinson-Rechavi M."/>
            <person name="Bucao C."/>
            <person name="Bouchez O."/>
            <person name="Gislard M."/>
            <person name="Lluch J."/>
            <person name="Milhes M."/>
            <person name="Lampietro C."/>
            <person name="Lopez Roques C."/>
            <person name="Donnadieu C."/>
            <person name="Braasch I."/>
            <person name="Desvignes T."/>
            <person name="Postlethwait J."/>
            <person name="Bobe J."/>
            <person name="Guiguen Y."/>
        </authorList>
    </citation>
    <scope>NUCLEOTIDE SEQUENCE [LARGE SCALE GENOMIC DNA]</scope>
    <source>
        <strain evidence="26">M-15738</strain>
        <tissue evidence="26">Blood</tissue>
    </source>
</reference>
<keyword evidence="18" id="KW-0325">Glycoprotein</keyword>
<dbReference type="InterPro" id="IPR009079">
    <property type="entry name" value="4_helix_cytokine-like_core"/>
</dbReference>
<feature type="region of interest" description="Disordered" evidence="24">
    <location>
        <begin position="112"/>
        <end position="154"/>
    </location>
</feature>
<evidence type="ECO:0000256" key="6">
    <source>
        <dbReference type="ARBA" id="ARBA00010419"/>
    </source>
</evidence>
<evidence type="ECO:0000256" key="21">
    <source>
        <dbReference type="ARBA" id="ARBA00030364"/>
    </source>
</evidence>
<dbReference type="PANTHER" id="PTHR11574:SF0">
    <property type="entry name" value="KIT LIGAND"/>
    <property type="match status" value="1"/>
</dbReference>
<feature type="transmembrane region" description="Helical" evidence="25">
    <location>
        <begin position="86"/>
        <end position="106"/>
    </location>
</feature>
<evidence type="ECO:0000256" key="10">
    <source>
        <dbReference type="ARBA" id="ARBA00022525"/>
    </source>
</evidence>
<keyword evidence="27" id="KW-1185">Reference proteome</keyword>
<evidence type="ECO:0000256" key="22">
    <source>
        <dbReference type="ARBA" id="ARBA00032898"/>
    </source>
</evidence>
<evidence type="ECO:0000256" key="12">
    <source>
        <dbReference type="ARBA" id="ARBA00022729"/>
    </source>
</evidence>
<keyword evidence="10" id="KW-0964">Secreted</keyword>
<dbReference type="GO" id="GO:0008083">
    <property type="term" value="F:growth factor activity"/>
    <property type="evidence" value="ECO:0007669"/>
    <property type="project" value="UniProtKB-KW"/>
</dbReference>
<evidence type="ECO:0000313" key="27">
    <source>
        <dbReference type="Proteomes" id="UP000823561"/>
    </source>
</evidence>
<accession>A0AAV6G4I9</accession>
<keyword evidence="17" id="KW-1015">Disulfide bond</keyword>
<dbReference type="GO" id="GO:0005173">
    <property type="term" value="F:stem cell factor receptor binding"/>
    <property type="evidence" value="ECO:0007669"/>
    <property type="project" value="InterPro"/>
</dbReference>
<evidence type="ECO:0000256" key="2">
    <source>
        <dbReference type="ARBA" id="ARBA00004251"/>
    </source>
</evidence>
<evidence type="ECO:0000256" key="25">
    <source>
        <dbReference type="SAM" id="Phobius"/>
    </source>
</evidence>
<evidence type="ECO:0000256" key="17">
    <source>
        <dbReference type="ARBA" id="ARBA00023157"/>
    </source>
</evidence>
<dbReference type="AlphaFoldDB" id="A0AAV6G4I9"/>
<evidence type="ECO:0000256" key="4">
    <source>
        <dbReference type="ARBA" id="ARBA00004510"/>
    </source>
</evidence>
<evidence type="ECO:0000256" key="8">
    <source>
        <dbReference type="ARBA" id="ARBA00022475"/>
    </source>
</evidence>
<dbReference type="GO" id="GO:0030175">
    <property type="term" value="C:filopodium"/>
    <property type="evidence" value="ECO:0007669"/>
    <property type="project" value="UniProtKB-SubCell"/>
</dbReference>
<dbReference type="GO" id="GO:0007155">
    <property type="term" value="P:cell adhesion"/>
    <property type="evidence" value="ECO:0007669"/>
    <property type="project" value="UniProtKB-KW"/>
</dbReference>
<keyword evidence="16 25" id="KW-0472">Membrane</keyword>
<keyword evidence="20" id="KW-0966">Cell projection</keyword>
<evidence type="ECO:0000256" key="13">
    <source>
        <dbReference type="ARBA" id="ARBA00022889"/>
    </source>
</evidence>
<protein>
    <recommendedName>
        <fullName evidence="7">Kit ligand</fullName>
    </recommendedName>
    <alternativeName>
        <fullName evidence="21">Mast cell growth factor</fullName>
    </alternativeName>
    <alternativeName>
        <fullName evidence="23">Stem cell factor</fullName>
    </alternativeName>
    <alternativeName>
        <fullName evidence="22">c-Kit ligand</fullName>
    </alternativeName>
</protein>
<dbReference type="GO" id="GO:0005576">
    <property type="term" value="C:extracellular region"/>
    <property type="evidence" value="ECO:0007669"/>
    <property type="project" value="UniProtKB-SubCell"/>
</dbReference>
<dbReference type="GO" id="GO:0005856">
    <property type="term" value="C:cytoskeleton"/>
    <property type="evidence" value="ECO:0007669"/>
    <property type="project" value="UniProtKB-SubCell"/>
</dbReference>
<dbReference type="GO" id="GO:0008284">
    <property type="term" value="P:positive regulation of cell population proliferation"/>
    <property type="evidence" value="ECO:0007669"/>
    <property type="project" value="TreeGrafter"/>
</dbReference>
<evidence type="ECO:0000256" key="3">
    <source>
        <dbReference type="ARBA" id="ARBA00004486"/>
    </source>
</evidence>
<comment type="subcellular location">
    <subcellularLocation>
        <location evidence="2">Cell membrane</location>
        <topology evidence="2">Single-pass type I membrane protein</topology>
    </subcellularLocation>
    <subcellularLocation>
        <location evidence="3">Cell projection</location>
        <location evidence="3">Filopodium</location>
    </subcellularLocation>
    <subcellularLocation>
        <location evidence="4">Cell projection</location>
        <location evidence="4">Lamellipodium</location>
    </subcellularLocation>
    <subcellularLocation>
        <location evidence="1">Cytoplasm</location>
        <location evidence="1">Cytoskeleton</location>
    </subcellularLocation>
    <subcellularLocation>
        <location evidence="5">Secreted</location>
    </subcellularLocation>
</comment>
<dbReference type="Proteomes" id="UP000823561">
    <property type="component" value="Chromosome 17"/>
</dbReference>
<keyword evidence="9" id="KW-0963">Cytoplasm</keyword>
<evidence type="ECO:0000256" key="23">
    <source>
        <dbReference type="ARBA" id="ARBA00033123"/>
    </source>
</evidence>
<keyword evidence="13" id="KW-0130">Cell adhesion</keyword>
<gene>
    <name evidence="26" type="ORF">AALO_G00222840</name>
</gene>
<organism evidence="26 27">
    <name type="scientific">Alosa alosa</name>
    <name type="common">allis shad</name>
    <dbReference type="NCBI Taxonomy" id="278164"/>
    <lineage>
        <taxon>Eukaryota</taxon>
        <taxon>Metazoa</taxon>
        <taxon>Chordata</taxon>
        <taxon>Craniata</taxon>
        <taxon>Vertebrata</taxon>
        <taxon>Euteleostomi</taxon>
        <taxon>Actinopterygii</taxon>
        <taxon>Neopterygii</taxon>
        <taxon>Teleostei</taxon>
        <taxon>Clupei</taxon>
        <taxon>Clupeiformes</taxon>
        <taxon>Clupeoidei</taxon>
        <taxon>Clupeidae</taxon>
        <taxon>Alosa</taxon>
    </lineage>
</organism>
<dbReference type="InterPro" id="IPR003452">
    <property type="entry name" value="SCF"/>
</dbReference>
<dbReference type="GO" id="GO:0005125">
    <property type="term" value="F:cytokine activity"/>
    <property type="evidence" value="ECO:0007669"/>
    <property type="project" value="TreeGrafter"/>
</dbReference>
<keyword evidence="12" id="KW-0732">Signal</keyword>
<dbReference type="PANTHER" id="PTHR11574">
    <property type="entry name" value="KIT LIGAND"/>
    <property type="match status" value="1"/>
</dbReference>
<evidence type="ECO:0000256" key="16">
    <source>
        <dbReference type="ARBA" id="ARBA00023136"/>
    </source>
</evidence>
<evidence type="ECO:0000256" key="24">
    <source>
        <dbReference type="SAM" id="MobiDB-lite"/>
    </source>
</evidence>
<evidence type="ECO:0000256" key="15">
    <source>
        <dbReference type="ARBA" id="ARBA00023030"/>
    </source>
</evidence>
<comment type="caution">
    <text evidence="26">The sequence shown here is derived from an EMBL/GenBank/DDBJ whole genome shotgun (WGS) entry which is preliminary data.</text>
</comment>
<evidence type="ECO:0000256" key="9">
    <source>
        <dbReference type="ARBA" id="ARBA00022490"/>
    </source>
</evidence>
<evidence type="ECO:0000256" key="19">
    <source>
        <dbReference type="ARBA" id="ARBA00023212"/>
    </source>
</evidence>
<evidence type="ECO:0000313" key="26">
    <source>
        <dbReference type="EMBL" id="KAG5267536.1"/>
    </source>
</evidence>
<proteinExistence type="inferred from homology"/>
<evidence type="ECO:0000256" key="1">
    <source>
        <dbReference type="ARBA" id="ARBA00004245"/>
    </source>
</evidence>
<evidence type="ECO:0000256" key="7">
    <source>
        <dbReference type="ARBA" id="ARBA00017304"/>
    </source>
</evidence>
<evidence type="ECO:0000256" key="11">
    <source>
        <dbReference type="ARBA" id="ARBA00022692"/>
    </source>
</evidence>
<dbReference type="Gene3D" id="1.20.1250.10">
    <property type="match status" value="1"/>
</dbReference>
<comment type="similarity">
    <text evidence="6">Belongs to the SCF family.</text>
</comment>